<name>H2YFQ0_CIOSA</name>
<evidence type="ECO:0000256" key="5">
    <source>
        <dbReference type="ARBA" id="ARBA00022490"/>
    </source>
</evidence>
<dbReference type="InterPro" id="IPR000086">
    <property type="entry name" value="NUDIX_hydrolase_dom"/>
</dbReference>
<dbReference type="FunCoup" id="H2YFQ0">
    <property type="interactions" value="37"/>
</dbReference>
<evidence type="ECO:0000313" key="13">
    <source>
        <dbReference type="Proteomes" id="UP000007875"/>
    </source>
</evidence>
<comment type="subcellular location">
    <subcellularLocation>
        <location evidence="2">Cytoplasm</location>
    </subcellularLocation>
</comment>
<evidence type="ECO:0000256" key="2">
    <source>
        <dbReference type="ARBA" id="ARBA00004496"/>
    </source>
</evidence>
<dbReference type="GO" id="GO:1901909">
    <property type="term" value="P:diadenosine hexaphosphate catabolic process"/>
    <property type="evidence" value="ECO:0007669"/>
    <property type="project" value="TreeGrafter"/>
</dbReference>
<dbReference type="PROSITE" id="PS51462">
    <property type="entry name" value="NUDIX"/>
    <property type="match status" value="1"/>
</dbReference>
<dbReference type="GO" id="GO:0005634">
    <property type="term" value="C:nucleus"/>
    <property type="evidence" value="ECO:0007669"/>
    <property type="project" value="TreeGrafter"/>
</dbReference>
<reference evidence="12" key="3">
    <citation type="submission" date="2025-09" db="UniProtKB">
        <authorList>
            <consortium name="Ensembl"/>
        </authorList>
    </citation>
    <scope>IDENTIFICATION</scope>
</reference>
<dbReference type="InterPro" id="IPR020476">
    <property type="entry name" value="Nudix_hydrolase"/>
</dbReference>
<evidence type="ECO:0000256" key="8">
    <source>
        <dbReference type="ARBA" id="ARBA00022842"/>
    </source>
</evidence>
<evidence type="ECO:0000256" key="9">
    <source>
        <dbReference type="ARBA" id="ARBA00033994"/>
    </source>
</evidence>
<evidence type="ECO:0000259" key="11">
    <source>
        <dbReference type="PROSITE" id="PS51462"/>
    </source>
</evidence>
<dbReference type="CDD" id="cd04666">
    <property type="entry name" value="NUDIX_DIPP2_like_Nudt4"/>
    <property type="match status" value="1"/>
</dbReference>
<dbReference type="STRING" id="51511.ENSCSAVP00000004148"/>
<keyword evidence="13" id="KW-1185">Reference proteome</keyword>
<dbReference type="GO" id="GO:0046872">
    <property type="term" value="F:metal ion binding"/>
    <property type="evidence" value="ECO:0007669"/>
    <property type="project" value="UniProtKB-KW"/>
</dbReference>
<dbReference type="PRINTS" id="PR00502">
    <property type="entry name" value="NUDIXFAMILY"/>
</dbReference>
<keyword evidence="5" id="KW-0963">Cytoplasm</keyword>
<dbReference type="FunFam" id="3.90.79.10:FF:000002">
    <property type="entry name" value="diphosphoinositol polyphosphate phosphohydrolase 1"/>
    <property type="match status" value="1"/>
</dbReference>
<reference evidence="13" key="1">
    <citation type="submission" date="2003-08" db="EMBL/GenBank/DDBJ databases">
        <authorList>
            <person name="Birren B."/>
            <person name="Nusbaum C."/>
            <person name="Abebe A."/>
            <person name="Abouelleil A."/>
            <person name="Adekoya E."/>
            <person name="Ait-zahra M."/>
            <person name="Allen N."/>
            <person name="Allen T."/>
            <person name="An P."/>
            <person name="Anderson M."/>
            <person name="Anderson S."/>
            <person name="Arachchi H."/>
            <person name="Armbruster J."/>
            <person name="Bachantsang P."/>
            <person name="Baldwin J."/>
            <person name="Barry A."/>
            <person name="Bayul T."/>
            <person name="Blitshsteyn B."/>
            <person name="Bloom T."/>
            <person name="Blye J."/>
            <person name="Boguslavskiy L."/>
            <person name="Borowsky M."/>
            <person name="Boukhgalter B."/>
            <person name="Brunache A."/>
            <person name="Butler J."/>
            <person name="Calixte N."/>
            <person name="Calvo S."/>
            <person name="Camarata J."/>
            <person name="Campo K."/>
            <person name="Chang J."/>
            <person name="Cheshatsang Y."/>
            <person name="Citroen M."/>
            <person name="Collymore A."/>
            <person name="Considine T."/>
            <person name="Cook A."/>
            <person name="Cooke P."/>
            <person name="Corum B."/>
            <person name="Cuomo C."/>
            <person name="David R."/>
            <person name="Dawoe T."/>
            <person name="Degray S."/>
            <person name="Dodge S."/>
            <person name="Dooley K."/>
            <person name="Dorje P."/>
            <person name="Dorjee K."/>
            <person name="Dorris L."/>
            <person name="Duffey N."/>
            <person name="Dupes A."/>
            <person name="Elkins T."/>
            <person name="Engels R."/>
            <person name="Erickson J."/>
            <person name="Farina A."/>
            <person name="Faro S."/>
            <person name="Ferreira P."/>
            <person name="Fischer H."/>
            <person name="Fitzgerald M."/>
            <person name="Foley K."/>
            <person name="Gage D."/>
            <person name="Galagan J."/>
            <person name="Gearin G."/>
            <person name="Gnerre S."/>
            <person name="Gnirke A."/>
            <person name="Goyette A."/>
            <person name="Graham J."/>
            <person name="Grandbois E."/>
            <person name="Gyaltsen K."/>
            <person name="Hafez N."/>
            <person name="Hagopian D."/>
            <person name="Hagos B."/>
            <person name="Hall J."/>
            <person name="Hatcher B."/>
            <person name="Heller A."/>
            <person name="Higgins H."/>
            <person name="Honan T."/>
            <person name="Horn A."/>
            <person name="Houde N."/>
            <person name="Hughes L."/>
            <person name="Hulme W."/>
            <person name="Husby E."/>
            <person name="Iliev I."/>
            <person name="Jaffe D."/>
            <person name="Jones C."/>
            <person name="Kamal M."/>
            <person name="Kamat A."/>
            <person name="Kamvysselis M."/>
            <person name="Karlsson E."/>
            <person name="Kells C."/>
            <person name="Kieu A."/>
            <person name="Kisner P."/>
            <person name="Kodira C."/>
            <person name="Kulbokas E."/>
            <person name="Labutti K."/>
            <person name="Lama D."/>
            <person name="Landers T."/>
            <person name="Leger J."/>
            <person name="Levine S."/>
            <person name="Lewis D."/>
            <person name="Lewis T."/>
            <person name="Lindblad-toh K."/>
            <person name="Liu X."/>
            <person name="Lokyitsang T."/>
            <person name="Lokyitsang Y."/>
            <person name="Lucien O."/>
            <person name="Lui A."/>
            <person name="Ma L.J."/>
            <person name="Mabbitt R."/>
            <person name="Macdonald J."/>
            <person name="Maclean C."/>
            <person name="Major J."/>
            <person name="Manning J."/>
            <person name="Marabella R."/>
            <person name="Maru K."/>
            <person name="Matthews C."/>
            <person name="Mauceli E."/>
            <person name="Mccarthy M."/>
            <person name="Mcdonough S."/>
            <person name="Mcghee T."/>
            <person name="Meldrim J."/>
            <person name="Meneus L."/>
            <person name="Mesirov J."/>
            <person name="Mihalev A."/>
            <person name="Mihova T."/>
            <person name="Mikkelsen T."/>
            <person name="Mlenga V."/>
            <person name="Moru K."/>
            <person name="Mozes J."/>
            <person name="Mulrain L."/>
            <person name="Munson G."/>
            <person name="Naylor J."/>
            <person name="Newes C."/>
            <person name="Nguyen C."/>
            <person name="Nguyen N."/>
            <person name="Nguyen T."/>
            <person name="Nicol R."/>
            <person name="Nielsen C."/>
            <person name="Nizzari M."/>
            <person name="Norbu C."/>
            <person name="Norbu N."/>
            <person name="O'donnell P."/>
            <person name="Okoawo O."/>
            <person name="O'leary S."/>
            <person name="Omotosho B."/>
            <person name="O'neill K."/>
            <person name="Osman S."/>
            <person name="Parker S."/>
            <person name="Perrin D."/>
            <person name="Phunkhang P."/>
            <person name="Piqani B."/>
            <person name="Purcell S."/>
            <person name="Rachupka T."/>
            <person name="Ramasamy U."/>
            <person name="Rameau R."/>
            <person name="Ray V."/>
            <person name="Raymond C."/>
            <person name="Retta R."/>
            <person name="Richardson S."/>
            <person name="Rise C."/>
            <person name="Rodriguez J."/>
            <person name="Rogers J."/>
            <person name="Rogov P."/>
            <person name="Rutman M."/>
            <person name="Schupbach R."/>
            <person name="Seaman C."/>
            <person name="Settipalli S."/>
            <person name="Sharpe T."/>
            <person name="Sheridan J."/>
            <person name="Sherpa N."/>
            <person name="Shi J."/>
            <person name="Smirnov S."/>
            <person name="Smith C."/>
            <person name="Sougnez C."/>
            <person name="Spencer B."/>
            <person name="Stalker J."/>
            <person name="Stange-thomann N."/>
            <person name="Stavropoulos S."/>
            <person name="Stetson K."/>
            <person name="Stone C."/>
            <person name="Stone S."/>
            <person name="Stubbs M."/>
            <person name="Talamas J."/>
            <person name="Tchuinga P."/>
            <person name="Tenzing P."/>
            <person name="Tesfaye S."/>
            <person name="Theodore J."/>
            <person name="Thoulutsang Y."/>
            <person name="Topham K."/>
            <person name="Towey S."/>
            <person name="Tsamla T."/>
            <person name="Tsomo N."/>
            <person name="Vallee D."/>
            <person name="Vassiliev H."/>
            <person name="Venkataraman V."/>
            <person name="Vinson J."/>
            <person name="Vo A."/>
            <person name="Wade C."/>
            <person name="Wang S."/>
            <person name="Wangchuk T."/>
            <person name="Wangdi T."/>
            <person name="Whittaker C."/>
            <person name="Wilkinson J."/>
            <person name="Wu Y."/>
            <person name="Wyman D."/>
            <person name="Yadav S."/>
            <person name="Yang S."/>
            <person name="Yang X."/>
            <person name="Yeager S."/>
            <person name="Yee E."/>
            <person name="Young G."/>
            <person name="Zainoun J."/>
            <person name="Zembeck L."/>
            <person name="Zimmer A."/>
            <person name="Zody M."/>
            <person name="Lander E."/>
        </authorList>
    </citation>
    <scope>NUCLEOTIDE SEQUENCE [LARGE SCALE GENOMIC DNA]</scope>
</reference>
<dbReference type="EC" id="3.6.1.52" evidence="4"/>
<dbReference type="Proteomes" id="UP000007875">
    <property type="component" value="Unassembled WGS sequence"/>
</dbReference>
<dbReference type="InterPro" id="IPR015797">
    <property type="entry name" value="NUDIX_hydrolase-like_dom_sf"/>
</dbReference>
<sequence>MKIKINQIRTYDDAGYRQRAACLCFRSECEAEILLVSSSRFHDIWIVPGGGLEPGEDPATTAVREVHEEAGVVGQLGRLIDVFENNDRNTRTYVYVLIVEQLKEDYDDAKGIGRMRKWFSLAEANRMLSQYKPVQKEYIEKLCQDQDHLRRVSLCGRTTLDSNFPTQISRFGANVCRKCQRAYSQQTCPSESCGFVRSEALGIDKQQLPSCTTPEQTKHWKVDNSIEPAKQLALDVL</sequence>
<evidence type="ECO:0000256" key="6">
    <source>
        <dbReference type="ARBA" id="ARBA00022723"/>
    </source>
</evidence>
<dbReference type="GO" id="GO:0034432">
    <property type="term" value="F:bis(5'-adenosyl)-pentaphosphatase activity"/>
    <property type="evidence" value="ECO:0007669"/>
    <property type="project" value="TreeGrafter"/>
</dbReference>
<dbReference type="SUPFAM" id="SSF55811">
    <property type="entry name" value="Nudix"/>
    <property type="match status" value="1"/>
</dbReference>
<dbReference type="eggNOG" id="KOG2839">
    <property type="taxonomic scope" value="Eukaryota"/>
</dbReference>
<feature type="domain" description="Nudix hydrolase" evidence="11">
    <location>
        <begin position="15"/>
        <end position="141"/>
    </location>
</feature>
<dbReference type="InterPro" id="IPR047198">
    <property type="entry name" value="DDP-like_NUDIX"/>
</dbReference>
<dbReference type="PANTHER" id="PTHR12629:SF0">
    <property type="entry name" value="DIPHOSPHOINOSITOL-POLYPHOSPHATE DIPHOSPHATASE"/>
    <property type="match status" value="1"/>
</dbReference>
<keyword evidence="6" id="KW-0479">Metal-binding</keyword>
<keyword evidence="8" id="KW-0460">Magnesium</keyword>
<evidence type="ECO:0000313" key="12">
    <source>
        <dbReference type="Ensembl" id="ENSCSAVP00000004148.1"/>
    </source>
</evidence>
<dbReference type="GO" id="GO:1901907">
    <property type="term" value="P:diadenosine pentaphosphate catabolic process"/>
    <property type="evidence" value="ECO:0007669"/>
    <property type="project" value="TreeGrafter"/>
</dbReference>
<proteinExistence type="inferred from homology"/>
<dbReference type="GO" id="GO:0071543">
    <property type="term" value="P:diphosphoinositol polyphosphate metabolic process"/>
    <property type="evidence" value="ECO:0007669"/>
    <property type="project" value="TreeGrafter"/>
</dbReference>
<dbReference type="Pfam" id="PF00293">
    <property type="entry name" value="NUDIX"/>
    <property type="match status" value="1"/>
</dbReference>
<accession>H2YFQ0</accession>
<dbReference type="GO" id="GO:0034431">
    <property type="term" value="F:bis(5'-adenosyl)-hexaphosphatase activity"/>
    <property type="evidence" value="ECO:0007669"/>
    <property type="project" value="TreeGrafter"/>
</dbReference>
<keyword evidence="7 10" id="KW-0378">Hydrolase</keyword>
<dbReference type="PROSITE" id="PS00893">
    <property type="entry name" value="NUDIX_BOX"/>
    <property type="match status" value="1"/>
</dbReference>
<dbReference type="HOGENOM" id="CLU_1170337_0_0_1"/>
<dbReference type="AlphaFoldDB" id="H2YFQ0"/>
<dbReference type="PANTHER" id="PTHR12629">
    <property type="entry name" value="DIPHOSPHOINOSITOL POLYPHOSPHATE PHOSPHOHYDROLASE"/>
    <property type="match status" value="1"/>
</dbReference>
<dbReference type="Gene3D" id="3.90.79.10">
    <property type="entry name" value="Nucleoside Triphosphate Pyrophosphohydrolase"/>
    <property type="match status" value="1"/>
</dbReference>
<evidence type="ECO:0000256" key="4">
    <source>
        <dbReference type="ARBA" id="ARBA00012527"/>
    </source>
</evidence>
<dbReference type="Ensembl" id="ENSCSAVT00000004211.1">
    <property type="protein sequence ID" value="ENSCSAVP00000004148.1"/>
    <property type="gene ID" value="ENSCSAVG00000002440.1"/>
</dbReference>
<evidence type="ECO:0000256" key="7">
    <source>
        <dbReference type="ARBA" id="ARBA00022801"/>
    </source>
</evidence>
<dbReference type="GO" id="GO:1901911">
    <property type="term" value="P:adenosine 5'-(hexahydrogen pentaphosphate) catabolic process"/>
    <property type="evidence" value="ECO:0007669"/>
    <property type="project" value="TreeGrafter"/>
</dbReference>
<evidence type="ECO:0000256" key="10">
    <source>
        <dbReference type="RuleBase" id="RU003476"/>
    </source>
</evidence>
<reference evidence="12" key="2">
    <citation type="submission" date="2025-08" db="UniProtKB">
        <authorList>
            <consortium name="Ensembl"/>
        </authorList>
    </citation>
    <scope>IDENTIFICATION</scope>
</reference>
<comment type="similarity">
    <text evidence="3">Belongs to the Nudix hydrolase family. DIPP subfamily.</text>
</comment>
<organism evidence="12 13">
    <name type="scientific">Ciona savignyi</name>
    <name type="common">Pacific transparent sea squirt</name>
    <dbReference type="NCBI Taxonomy" id="51511"/>
    <lineage>
        <taxon>Eukaryota</taxon>
        <taxon>Metazoa</taxon>
        <taxon>Chordata</taxon>
        <taxon>Tunicata</taxon>
        <taxon>Ascidiacea</taxon>
        <taxon>Phlebobranchia</taxon>
        <taxon>Cionidae</taxon>
        <taxon>Ciona</taxon>
    </lineage>
</organism>
<comment type="cofactor">
    <cofactor evidence="1">
        <name>Mg(2+)</name>
        <dbReference type="ChEBI" id="CHEBI:18420"/>
    </cofactor>
</comment>
<dbReference type="InParanoid" id="H2YFQ0"/>
<dbReference type="InterPro" id="IPR020084">
    <property type="entry name" value="NUDIX_hydrolase_CS"/>
</dbReference>
<evidence type="ECO:0000256" key="3">
    <source>
        <dbReference type="ARBA" id="ARBA00008266"/>
    </source>
</evidence>
<comment type="catalytic activity">
    <reaction evidence="9">
        <text>diphospho-myo-inositol polyphosphate + H2O = myo-inositol polyphosphate + phosphate.</text>
        <dbReference type="EC" id="3.6.1.52"/>
    </reaction>
</comment>
<dbReference type="GeneTree" id="ENSGT00940000157882"/>
<evidence type="ECO:0000256" key="1">
    <source>
        <dbReference type="ARBA" id="ARBA00001946"/>
    </source>
</evidence>
<protein>
    <recommendedName>
        <fullName evidence="4">diphosphoinositol-polyphosphate diphosphatase</fullName>
        <ecNumber evidence="4">3.6.1.52</ecNumber>
    </recommendedName>
</protein>
<dbReference type="GO" id="GO:0008486">
    <property type="term" value="F:diphosphoinositol-polyphosphate diphosphatase activity"/>
    <property type="evidence" value="ECO:0007669"/>
    <property type="project" value="UniProtKB-EC"/>
</dbReference>
<dbReference type="GO" id="GO:0000298">
    <property type="term" value="F:endopolyphosphatase activity"/>
    <property type="evidence" value="ECO:0007669"/>
    <property type="project" value="TreeGrafter"/>
</dbReference>
<dbReference type="GO" id="GO:0005737">
    <property type="term" value="C:cytoplasm"/>
    <property type="evidence" value="ECO:0007669"/>
    <property type="project" value="UniProtKB-SubCell"/>
</dbReference>